<gene>
    <name evidence="2" type="primary">hutU_3</name>
    <name evidence="2" type="ORF">NCTC12965_07634</name>
</gene>
<dbReference type="PANTHER" id="PTHR12216:SF4">
    <property type="entry name" value="UROCANATE HYDRATASE"/>
    <property type="match status" value="1"/>
</dbReference>
<organism evidence="2">
    <name type="scientific">Serratia fonticola</name>
    <dbReference type="NCBI Taxonomy" id="47917"/>
    <lineage>
        <taxon>Bacteria</taxon>
        <taxon>Pseudomonadati</taxon>
        <taxon>Pseudomonadota</taxon>
        <taxon>Gammaproteobacteria</taxon>
        <taxon>Enterobacterales</taxon>
        <taxon>Yersiniaceae</taxon>
        <taxon>Serratia</taxon>
    </lineage>
</organism>
<dbReference type="EC" id="4.2.1.49" evidence="2"/>
<feature type="domain" description="Urocanase Rossmann-like" evidence="1">
    <location>
        <begin position="14"/>
        <end position="59"/>
    </location>
</feature>
<dbReference type="InterPro" id="IPR035085">
    <property type="entry name" value="Urocanase_Rossmann-like"/>
</dbReference>
<reference evidence="2" key="1">
    <citation type="submission" date="2019-05" db="EMBL/GenBank/DDBJ databases">
        <authorList>
            <consortium name="Pathogen Informatics"/>
        </authorList>
    </citation>
    <scope>NUCLEOTIDE SEQUENCE [LARGE SCALE GENOMIC DNA]</scope>
    <source>
        <strain evidence="2">NCTC12965</strain>
    </source>
</reference>
<dbReference type="Pfam" id="PF01175">
    <property type="entry name" value="Urocanase"/>
    <property type="match status" value="1"/>
</dbReference>
<dbReference type="InterPro" id="IPR038364">
    <property type="entry name" value="Urocanase_central_sf"/>
</dbReference>
<dbReference type="PANTHER" id="PTHR12216">
    <property type="entry name" value="UROCANATE HYDRATASE"/>
    <property type="match status" value="1"/>
</dbReference>
<dbReference type="InterPro" id="IPR023637">
    <property type="entry name" value="Urocanase-like"/>
</dbReference>
<evidence type="ECO:0000259" key="1">
    <source>
        <dbReference type="Pfam" id="PF01175"/>
    </source>
</evidence>
<name>A0A4U9WG47_SERFO</name>
<proteinExistence type="predicted"/>
<dbReference type="SUPFAM" id="SSF111326">
    <property type="entry name" value="Urocanase"/>
    <property type="match status" value="1"/>
</dbReference>
<sequence length="66" mass="7000">MYGQMTAGSWIYIGSQGIVQGTYETFVEAGRQHYDGSLKGRWVLTAGLGGMGGAQPLALPWPGPAR</sequence>
<dbReference type="GO" id="GO:0016153">
    <property type="term" value="F:urocanate hydratase activity"/>
    <property type="evidence" value="ECO:0007669"/>
    <property type="project" value="UniProtKB-EC"/>
</dbReference>
<evidence type="ECO:0000313" key="2">
    <source>
        <dbReference type="EMBL" id="VTR58193.1"/>
    </source>
</evidence>
<dbReference type="EMBL" id="CABEEZ010000151">
    <property type="protein sequence ID" value="VTR58193.1"/>
    <property type="molecule type" value="Genomic_DNA"/>
</dbReference>
<accession>A0A4U9WG47</accession>
<keyword evidence="2" id="KW-0456">Lyase</keyword>
<dbReference type="AlphaFoldDB" id="A0A4U9WG47"/>
<protein>
    <submittedName>
        <fullName evidence="2">Urocanate hydratase</fullName>
        <ecNumber evidence="2">4.2.1.49</ecNumber>
    </submittedName>
</protein>
<dbReference type="Gene3D" id="3.40.50.10730">
    <property type="entry name" value="Urocanase like domains"/>
    <property type="match status" value="1"/>
</dbReference>
<dbReference type="GO" id="GO:0006548">
    <property type="term" value="P:L-histidine catabolic process"/>
    <property type="evidence" value="ECO:0007669"/>
    <property type="project" value="TreeGrafter"/>
</dbReference>
<dbReference type="InterPro" id="IPR036190">
    <property type="entry name" value="Urocanase_sf"/>
</dbReference>